<dbReference type="RefSeq" id="WP_338237114.1">
    <property type="nucleotide sequence ID" value="NZ_BQKE01000001.1"/>
</dbReference>
<accession>A0AAN5AJG1</accession>
<dbReference type="EMBL" id="BQKE01000001">
    <property type="protein sequence ID" value="GJM61600.1"/>
    <property type="molecule type" value="Genomic_DNA"/>
</dbReference>
<feature type="transmembrane region" description="Helical" evidence="1">
    <location>
        <begin position="89"/>
        <end position="107"/>
    </location>
</feature>
<evidence type="ECO:0000313" key="3">
    <source>
        <dbReference type="Proteomes" id="UP001310022"/>
    </source>
</evidence>
<evidence type="ECO:0000313" key="2">
    <source>
        <dbReference type="EMBL" id="GJM61600.1"/>
    </source>
</evidence>
<dbReference type="AlphaFoldDB" id="A0AAN5AJG1"/>
<organism evidence="2 3">
    <name type="scientific">Persicobacter diffluens</name>
    <dbReference type="NCBI Taxonomy" id="981"/>
    <lineage>
        <taxon>Bacteria</taxon>
        <taxon>Pseudomonadati</taxon>
        <taxon>Bacteroidota</taxon>
        <taxon>Cytophagia</taxon>
        <taxon>Cytophagales</taxon>
        <taxon>Persicobacteraceae</taxon>
        <taxon>Persicobacter</taxon>
    </lineage>
</organism>
<dbReference type="PROSITE" id="PS51257">
    <property type="entry name" value="PROKAR_LIPOPROTEIN"/>
    <property type="match status" value="1"/>
</dbReference>
<feature type="transmembrane region" description="Helical" evidence="1">
    <location>
        <begin position="119"/>
        <end position="142"/>
    </location>
</feature>
<keyword evidence="1" id="KW-0472">Membrane</keyword>
<sequence>MIQRIQTVFLFLVSVLLIAACFFPLWSYQPEGGDAHELFLTGYQHIVDAEMVKENLPYGLLGMLAIAAATISAISVFQFKDRMKQLKLGYINAFMMLAIMGGGLYFINMELMESVGAKGAYGIGFWLVIAAVVCNMAASKFIRKDEELVRSMDRMR</sequence>
<dbReference type="Pfam" id="PF14126">
    <property type="entry name" value="DUF4293"/>
    <property type="match status" value="1"/>
</dbReference>
<protein>
    <submittedName>
        <fullName evidence="2">Membrane protein</fullName>
    </submittedName>
</protein>
<keyword evidence="3" id="KW-1185">Reference proteome</keyword>
<evidence type="ECO:0000256" key="1">
    <source>
        <dbReference type="SAM" id="Phobius"/>
    </source>
</evidence>
<reference evidence="2 3" key="1">
    <citation type="submission" date="2021-12" db="EMBL/GenBank/DDBJ databases">
        <title>Genome sequencing of bacteria with rrn-lacking chromosome and rrn-plasmid.</title>
        <authorList>
            <person name="Anda M."/>
            <person name="Iwasaki W."/>
        </authorList>
    </citation>
    <scope>NUCLEOTIDE SEQUENCE [LARGE SCALE GENOMIC DNA]</scope>
    <source>
        <strain evidence="2 3">NBRC 15940</strain>
    </source>
</reference>
<keyword evidence="1" id="KW-1133">Transmembrane helix</keyword>
<feature type="transmembrane region" description="Helical" evidence="1">
    <location>
        <begin position="58"/>
        <end position="77"/>
    </location>
</feature>
<comment type="caution">
    <text evidence="2">The sequence shown here is derived from an EMBL/GenBank/DDBJ whole genome shotgun (WGS) entry which is preliminary data.</text>
</comment>
<keyword evidence="1" id="KW-0812">Transmembrane</keyword>
<proteinExistence type="predicted"/>
<dbReference type="Proteomes" id="UP001310022">
    <property type="component" value="Unassembled WGS sequence"/>
</dbReference>
<name>A0AAN5AJG1_9BACT</name>
<gene>
    <name evidence="2" type="ORF">PEDI_21520</name>
</gene>
<dbReference type="InterPro" id="IPR025635">
    <property type="entry name" value="DUF4293"/>
</dbReference>
<feature type="transmembrane region" description="Helical" evidence="1">
    <location>
        <begin position="7"/>
        <end position="26"/>
    </location>
</feature>